<dbReference type="GO" id="GO:0016491">
    <property type="term" value="F:oxidoreductase activity"/>
    <property type="evidence" value="ECO:0007669"/>
    <property type="project" value="InterPro"/>
</dbReference>
<dbReference type="InterPro" id="IPR036291">
    <property type="entry name" value="NAD(P)-bd_dom_sf"/>
</dbReference>
<evidence type="ECO:0000313" key="2">
    <source>
        <dbReference type="EMBL" id="KRM73812.1"/>
    </source>
</evidence>
<dbReference type="SMART" id="SM00829">
    <property type="entry name" value="PKS_ER"/>
    <property type="match status" value="1"/>
</dbReference>
<dbReference type="Pfam" id="PF08240">
    <property type="entry name" value="ADH_N"/>
    <property type="match status" value="1"/>
</dbReference>
<comment type="caution">
    <text evidence="2">The sequence shown here is derived from an EMBL/GenBank/DDBJ whole genome shotgun (WGS) entry which is preliminary data.</text>
</comment>
<accession>A0A0R2B7A2</accession>
<dbReference type="InterPro" id="IPR011032">
    <property type="entry name" value="GroES-like_sf"/>
</dbReference>
<dbReference type="PATRIC" id="fig|1423733.4.peg.1067"/>
<dbReference type="Gene3D" id="3.40.50.720">
    <property type="entry name" value="NAD(P)-binding Rossmann-like Domain"/>
    <property type="match status" value="1"/>
</dbReference>
<name>A0A0R2B7A2_SECCO</name>
<dbReference type="CDD" id="cd05289">
    <property type="entry name" value="MDR_like_2"/>
    <property type="match status" value="1"/>
</dbReference>
<sequence>MKAIAINHYGASNQFELMDLKLRGIQADEVVIDVRAAGVNPVDWKLRRGDLRHQFNWELPIVLGWDVAGIVSEIGSDVANVKVGDAVFARPDMSNRGAYAEQTIVKANKVVVKPINLSFEEAAAVPLTAITAWQVIHKRLKVRKGEAVLIQAGAGGIGIFAIQFAHQLGATVVTTARTENAEFLARLGANQIVDYRAHRITDLPHTFDAVFDTVGQITDGMAVLKPGGRLVSIESDPSDQNWPDDKTASYWWTDPNSTDLSLIKRMIESDQVRVPINEIVPFTVPGVMRAHELSESHHSVGKIVISMKT</sequence>
<gene>
    <name evidence="2" type="ORF">FC82_GL001011</name>
</gene>
<dbReference type="SUPFAM" id="SSF51735">
    <property type="entry name" value="NAD(P)-binding Rossmann-fold domains"/>
    <property type="match status" value="1"/>
</dbReference>
<reference evidence="2 3" key="1">
    <citation type="journal article" date="2015" name="Genome Announc.">
        <title>Expanding the biotechnology potential of lactobacilli through comparative genomics of 213 strains and associated genera.</title>
        <authorList>
            <person name="Sun Z."/>
            <person name="Harris H.M."/>
            <person name="McCann A."/>
            <person name="Guo C."/>
            <person name="Argimon S."/>
            <person name="Zhang W."/>
            <person name="Yang X."/>
            <person name="Jeffery I.B."/>
            <person name="Cooney J.C."/>
            <person name="Kagawa T.F."/>
            <person name="Liu W."/>
            <person name="Song Y."/>
            <person name="Salvetti E."/>
            <person name="Wrobel A."/>
            <person name="Rasinkangas P."/>
            <person name="Parkhill J."/>
            <person name="Rea M.C."/>
            <person name="O'Sullivan O."/>
            <person name="Ritari J."/>
            <person name="Douillard F.P."/>
            <person name="Paul Ross R."/>
            <person name="Yang R."/>
            <person name="Briner A.E."/>
            <person name="Felis G.E."/>
            <person name="de Vos W.M."/>
            <person name="Barrangou R."/>
            <person name="Klaenhammer T.R."/>
            <person name="Caufield P.W."/>
            <person name="Cui Y."/>
            <person name="Zhang H."/>
            <person name="O'Toole P.W."/>
        </authorList>
    </citation>
    <scope>NUCLEOTIDE SEQUENCE [LARGE SCALE GENOMIC DNA]</scope>
    <source>
        <strain evidence="2 3">DSM 20515</strain>
    </source>
</reference>
<proteinExistence type="predicted"/>
<dbReference type="PANTHER" id="PTHR11695">
    <property type="entry name" value="ALCOHOL DEHYDROGENASE RELATED"/>
    <property type="match status" value="1"/>
</dbReference>
<dbReference type="PANTHER" id="PTHR11695:SF294">
    <property type="entry name" value="RETICULON-4-INTERACTING PROTEIN 1, MITOCHONDRIAL"/>
    <property type="match status" value="1"/>
</dbReference>
<dbReference type="InterPro" id="IPR013154">
    <property type="entry name" value="ADH-like_N"/>
</dbReference>
<dbReference type="Proteomes" id="UP000051845">
    <property type="component" value="Unassembled WGS sequence"/>
</dbReference>
<dbReference type="Gene3D" id="3.90.180.10">
    <property type="entry name" value="Medium-chain alcohol dehydrogenases, catalytic domain"/>
    <property type="match status" value="1"/>
</dbReference>
<dbReference type="EMBL" id="AYYR01000117">
    <property type="protein sequence ID" value="KRM73812.1"/>
    <property type="molecule type" value="Genomic_DNA"/>
</dbReference>
<dbReference type="InterPro" id="IPR050700">
    <property type="entry name" value="YIM1/Zinc_Alcohol_DH_Fams"/>
</dbReference>
<protein>
    <submittedName>
        <fullName evidence="2">Oxidoreductase</fullName>
    </submittedName>
</protein>
<organism evidence="2 3">
    <name type="scientific">Secundilactobacillus collinoides DSM 20515 = JCM 1123</name>
    <dbReference type="NCBI Taxonomy" id="1423733"/>
    <lineage>
        <taxon>Bacteria</taxon>
        <taxon>Bacillati</taxon>
        <taxon>Bacillota</taxon>
        <taxon>Bacilli</taxon>
        <taxon>Lactobacillales</taxon>
        <taxon>Lactobacillaceae</taxon>
        <taxon>Secundilactobacillus</taxon>
    </lineage>
</organism>
<feature type="domain" description="Enoyl reductase (ER)" evidence="1">
    <location>
        <begin position="10"/>
        <end position="305"/>
    </location>
</feature>
<evidence type="ECO:0000259" key="1">
    <source>
        <dbReference type="SMART" id="SM00829"/>
    </source>
</evidence>
<dbReference type="InterPro" id="IPR020843">
    <property type="entry name" value="ER"/>
</dbReference>
<dbReference type="SUPFAM" id="SSF50129">
    <property type="entry name" value="GroES-like"/>
    <property type="match status" value="1"/>
</dbReference>
<evidence type="ECO:0000313" key="3">
    <source>
        <dbReference type="Proteomes" id="UP000051845"/>
    </source>
</evidence>
<dbReference type="AlphaFoldDB" id="A0A0R2B7A2"/>
<dbReference type="Pfam" id="PF13602">
    <property type="entry name" value="ADH_zinc_N_2"/>
    <property type="match status" value="1"/>
</dbReference>
<dbReference type="STRING" id="33960.TY91_15610"/>
<dbReference type="RefSeq" id="WP_054760214.1">
    <property type="nucleotide sequence ID" value="NZ_AYYR01000117.1"/>
</dbReference>